<evidence type="ECO:0000313" key="2">
    <source>
        <dbReference type="EMBL" id="EEW93655.2"/>
    </source>
</evidence>
<dbReference type="GO" id="GO:0016747">
    <property type="term" value="F:acyltransferase activity, transferring groups other than amino-acyl groups"/>
    <property type="evidence" value="ECO:0007669"/>
    <property type="project" value="InterPro"/>
</dbReference>
<dbReference type="PANTHER" id="PTHR43415">
    <property type="entry name" value="SPERMIDINE N(1)-ACETYLTRANSFERASE"/>
    <property type="match status" value="1"/>
</dbReference>
<dbReference type="OrthoDB" id="948250at2"/>
<evidence type="ECO:0000259" key="1">
    <source>
        <dbReference type="PROSITE" id="PS51186"/>
    </source>
</evidence>
<dbReference type="eggNOG" id="COG1670">
    <property type="taxonomic scope" value="Bacteria"/>
</dbReference>
<keyword evidence="3" id="KW-1185">Reference proteome</keyword>
<dbReference type="Gene3D" id="3.40.630.30">
    <property type="match status" value="1"/>
</dbReference>
<dbReference type="RefSeq" id="WP_020991329.1">
    <property type="nucleotide sequence ID" value="NZ_KI391971.1"/>
</dbReference>
<dbReference type="InterPro" id="IPR016181">
    <property type="entry name" value="Acyl_CoA_acyltransferase"/>
</dbReference>
<dbReference type="InterPro" id="IPR000182">
    <property type="entry name" value="GNAT_dom"/>
</dbReference>
<feature type="domain" description="N-acetyltransferase" evidence="1">
    <location>
        <begin position="7"/>
        <end position="173"/>
    </location>
</feature>
<gene>
    <name evidence="2" type="ORF">HMPREF0446_00537</name>
</gene>
<evidence type="ECO:0000313" key="3">
    <source>
        <dbReference type="Proteomes" id="UP000002939"/>
    </source>
</evidence>
<reference evidence="2" key="1">
    <citation type="submission" date="2009-09" db="EMBL/GenBank/DDBJ databases">
        <authorList>
            <consortium name="The Broad Institute Genome Sequencing Platform"/>
            <person name="Ward D."/>
            <person name="Feldgarden M."/>
            <person name="Earl A."/>
            <person name="Young S.K."/>
            <person name="Zeng Q."/>
            <person name="Koehrsen M."/>
            <person name="Alvarado L."/>
            <person name="Berlin A."/>
            <person name="Bochicchio J."/>
            <person name="Borenstein D."/>
            <person name="Chapman S.B."/>
            <person name="Chen Z."/>
            <person name="Engels R."/>
            <person name="Freedman E."/>
            <person name="Gellesch M."/>
            <person name="Goldberg J."/>
            <person name="Griggs A."/>
            <person name="Gujja S."/>
            <person name="Heilman E."/>
            <person name="Heiman D."/>
            <person name="Hepburn T."/>
            <person name="Howarth C."/>
            <person name="Jen D."/>
            <person name="Larson L."/>
            <person name="Lewis B."/>
            <person name="Mehta T."/>
            <person name="Park D."/>
            <person name="Pearson M."/>
            <person name="Roberts A."/>
            <person name="Saif S."/>
            <person name="Shea T."/>
            <person name="Shenoy N."/>
            <person name="Sisk P."/>
            <person name="Stolte C."/>
            <person name="Sykes S."/>
            <person name="Thomson T."/>
            <person name="Walk T."/>
            <person name="White J."/>
            <person name="Yandava C."/>
            <person name="Sibley C.D."/>
            <person name="Field T.R."/>
            <person name="Grinwis M."/>
            <person name="Eshaghurshan C.S."/>
            <person name="Surette M.G."/>
            <person name="Haas B."/>
            <person name="Nusbaum C."/>
            <person name="Birren B."/>
        </authorList>
    </citation>
    <scope>NUCLEOTIDE SEQUENCE [LARGE SCALE GENOMIC DNA]</scope>
    <source>
        <strain evidence="2">ATCC 700633</strain>
    </source>
</reference>
<dbReference type="HOGENOM" id="CLU_013985_19_1_9"/>
<dbReference type="SUPFAM" id="SSF55729">
    <property type="entry name" value="Acyl-CoA N-acyltransferases (Nat)"/>
    <property type="match status" value="1"/>
</dbReference>
<dbReference type="AlphaFoldDB" id="D0BKQ2"/>
<comment type="caution">
    <text evidence="2">The sequence shown here is derived from an EMBL/GenBank/DDBJ whole genome shotgun (WGS) entry which is preliminary data.</text>
</comment>
<dbReference type="Proteomes" id="UP000002939">
    <property type="component" value="Unassembled WGS sequence"/>
</dbReference>
<sequence>MKEKVELEIEVVSVEDAEALIEYTKKVGKETNFLSFGEEGLELTVQQEELYIQSVLESDNQMLLLAKLGQEIIAVASIGGNSKEKFQHVGELGISILKEYWGQGLGSALMEELLSWAKDYSPLEKIRLAVVQENVAAIALYKKFGFEIVAIEEKEMKVNGQYYDVIQMAYFVEKE</sequence>
<dbReference type="PANTHER" id="PTHR43415:SF3">
    <property type="entry name" value="GNAT-FAMILY ACETYLTRANSFERASE"/>
    <property type="match status" value="1"/>
</dbReference>
<organism evidence="2 3">
    <name type="scientific">Granulicatella elegans ATCC 700633</name>
    <dbReference type="NCBI Taxonomy" id="626369"/>
    <lineage>
        <taxon>Bacteria</taxon>
        <taxon>Bacillati</taxon>
        <taxon>Bacillota</taxon>
        <taxon>Bacilli</taxon>
        <taxon>Lactobacillales</taxon>
        <taxon>Carnobacteriaceae</taxon>
        <taxon>Granulicatella</taxon>
    </lineage>
</organism>
<reference evidence="2" key="2">
    <citation type="submission" date="2011-10" db="EMBL/GenBank/DDBJ databases">
        <title>The Genome Sequence of Granulicatella elegans ATCC 700633.</title>
        <authorList>
            <consortium name="The Broad Institute Genome Sequencing Platform"/>
            <consortium name="The Broad Institute Genome Sequencing Center for Infectious Disease"/>
            <person name="Earl A."/>
            <person name="Ward D."/>
            <person name="Feldgarden M."/>
            <person name="Gevers D."/>
            <person name="Sibley C.D."/>
            <person name="Field T.R."/>
            <person name="Grinwis M."/>
            <person name="Eshaghurshan C.S."/>
            <person name="Surette M.G."/>
            <person name="Young S.K."/>
            <person name="Zeng Q."/>
            <person name="Gargeya S."/>
            <person name="Fitzgerald M."/>
            <person name="Haas B."/>
            <person name="Abouelleil A."/>
            <person name="Alvarado L."/>
            <person name="Arachchi H.M."/>
            <person name="Berlin A."/>
            <person name="Brown A."/>
            <person name="Chapman S.B."/>
            <person name="Chen Z."/>
            <person name="Dunbar C."/>
            <person name="Freedman E."/>
            <person name="Gearin G."/>
            <person name="Goldberg J."/>
            <person name="Griggs A."/>
            <person name="Gujja S."/>
            <person name="Heiman D."/>
            <person name="Howarth C."/>
            <person name="Larson L."/>
            <person name="Lui A."/>
            <person name="MacDonald P.J.P."/>
            <person name="Montmayeur A."/>
            <person name="Murphy C."/>
            <person name="Neiman D."/>
            <person name="Pearson M."/>
            <person name="Priest M."/>
            <person name="Roberts A."/>
            <person name="Saif S."/>
            <person name="Shea T."/>
            <person name="Shenoy N."/>
            <person name="Sisk P."/>
            <person name="Stolte C."/>
            <person name="Sykes S."/>
            <person name="Wortman J."/>
            <person name="Nusbaum C."/>
            <person name="Birren B."/>
        </authorList>
    </citation>
    <scope>NUCLEOTIDE SEQUENCE [LARGE SCALE GENOMIC DNA]</scope>
    <source>
        <strain evidence="2">ATCC 700633</strain>
    </source>
</reference>
<protein>
    <recommendedName>
        <fullName evidence="1">N-acetyltransferase domain-containing protein</fullName>
    </recommendedName>
</protein>
<proteinExistence type="predicted"/>
<dbReference type="PROSITE" id="PS51186">
    <property type="entry name" value="GNAT"/>
    <property type="match status" value="1"/>
</dbReference>
<dbReference type="Pfam" id="PF00583">
    <property type="entry name" value="Acetyltransf_1"/>
    <property type="match status" value="1"/>
</dbReference>
<name>D0BKQ2_9LACT</name>
<dbReference type="CDD" id="cd04301">
    <property type="entry name" value="NAT_SF"/>
    <property type="match status" value="1"/>
</dbReference>
<accession>D0BKQ2</accession>
<dbReference type="STRING" id="626369.HMPREF0446_00537"/>
<dbReference type="EMBL" id="ACRF02000013">
    <property type="protein sequence ID" value="EEW93655.2"/>
    <property type="molecule type" value="Genomic_DNA"/>
</dbReference>